<name>A0A9P6VVR5_MAUEX</name>
<evidence type="ECO:0000256" key="1">
    <source>
        <dbReference type="ARBA" id="ARBA00004496"/>
    </source>
</evidence>
<reference evidence="7 8" key="1">
    <citation type="submission" date="2020-11" db="EMBL/GenBank/DDBJ databases">
        <title>Kefir isolates.</title>
        <authorList>
            <person name="Marcisauskas S."/>
            <person name="Kim Y."/>
            <person name="Blasche S."/>
        </authorList>
    </citation>
    <scope>NUCLEOTIDE SEQUENCE [LARGE SCALE GENOMIC DNA]</scope>
    <source>
        <strain evidence="7 8">OG2</strain>
    </source>
</reference>
<accession>A0A9P6VVR5</accession>
<keyword evidence="3" id="KW-0677">Repeat</keyword>
<dbReference type="Proteomes" id="UP000750334">
    <property type="component" value="Unassembled WGS sequence"/>
</dbReference>
<dbReference type="InterPro" id="IPR055443">
    <property type="entry name" value="HEAT_ECM29"/>
</dbReference>
<dbReference type="SUPFAM" id="SSF48371">
    <property type="entry name" value="ARM repeat"/>
    <property type="match status" value="2"/>
</dbReference>
<gene>
    <name evidence="7" type="primary">ECM29</name>
    <name evidence="7" type="ORF">C6P45_002527</name>
</gene>
<dbReference type="PANTHER" id="PTHR23346:SF19">
    <property type="entry name" value="PROTEASOME ADAPTER AND SCAFFOLD PROTEIN ECM29"/>
    <property type="match status" value="1"/>
</dbReference>
<comment type="caution">
    <text evidence="7">The sequence shown here is derived from an EMBL/GenBank/DDBJ whole genome shotgun (WGS) entry which is preliminary data.</text>
</comment>
<evidence type="ECO:0000256" key="3">
    <source>
        <dbReference type="ARBA" id="ARBA00022737"/>
    </source>
</evidence>
<dbReference type="GO" id="GO:0036503">
    <property type="term" value="P:ERAD pathway"/>
    <property type="evidence" value="ECO:0007669"/>
    <property type="project" value="TreeGrafter"/>
</dbReference>
<evidence type="ECO:0000256" key="4">
    <source>
        <dbReference type="ARBA" id="ARBA00022942"/>
    </source>
</evidence>
<evidence type="ECO:0000313" key="7">
    <source>
        <dbReference type="EMBL" id="KAG0657133.1"/>
    </source>
</evidence>
<keyword evidence="8" id="KW-1185">Reference proteome</keyword>
<dbReference type="Pfam" id="PF24492">
    <property type="entry name" value="HEAT_ECM29"/>
    <property type="match status" value="1"/>
</dbReference>
<evidence type="ECO:0000256" key="2">
    <source>
        <dbReference type="ARBA" id="ARBA00022490"/>
    </source>
</evidence>
<evidence type="ECO:0000259" key="5">
    <source>
        <dbReference type="Pfam" id="PF13001"/>
    </source>
</evidence>
<dbReference type="GO" id="GO:0005634">
    <property type="term" value="C:nucleus"/>
    <property type="evidence" value="ECO:0007669"/>
    <property type="project" value="TreeGrafter"/>
</dbReference>
<evidence type="ECO:0000259" key="6">
    <source>
        <dbReference type="Pfam" id="PF24492"/>
    </source>
</evidence>
<dbReference type="GO" id="GO:0000502">
    <property type="term" value="C:proteasome complex"/>
    <property type="evidence" value="ECO:0007669"/>
    <property type="project" value="UniProtKB-KW"/>
</dbReference>
<organism evidence="7 8">
    <name type="scientific">Maudiozyma exigua</name>
    <name type="common">Yeast</name>
    <name type="synonym">Kazachstania exigua</name>
    <dbReference type="NCBI Taxonomy" id="34358"/>
    <lineage>
        <taxon>Eukaryota</taxon>
        <taxon>Fungi</taxon>
        <taxon>Dikarya</taxon>
        <taxon>Ascomycota</taxon>
        <taxon>Saccharomycotina</taxon>
        <taxon>Saccharomycetes</taxon>
        <taxon>Saccharomycetales</taxon>
        <taxon>Saccharomycetaceae</taxon>
        <taxon>Maudiozyma</taxon>
    </lineage>
</organism>
<protein>
    <submittedName>
        <fullName evidence="7">Proteasome component M29</fullName>
    </submittedName>
</protein>
<keyword evidence="2" id="KW-0963">Cytoplasm</keyword>
<keyword evidence="4 7" id="KW-0647">Proteasome</keyword>
<dbReference type="OrthoDB" id="16066at2759"/>
<dbReference type="EMBL" id="PUHR01000243">
    <property type="protein sequence ID" value="KAG0657133.1"/>
    <property type="molecule type" value="Genomic_DNA"/>
</dbReference>
<feature type="domain" description="Proteasome adapter and scaffold protein ECM29 HEAT-repeat" evidence="6">
    <location>
        <begin position="1311"/>
        <end position="1472"/>
    </location>
</feature>
<dbReference type="GO" id="GO:0060090">
    <property type="term" value="F:molecular adaptor activity"/>
    <property type="evidence" value="ECO:0007669"/>
    <property type="project" value="InterPro"/>
</dbReference>
<dbReference type="InterPro" id="IPR011989">
    <property type="entry name" value="ARM-like"/>
</dbReference>
<dbReference type="InterPro" id="IPR024372">
    <property type="entry name" value="Ecm29_N"/>
</dbReference>
<dbReference type="Gene3D" id="1.25.10.10">
    <property type="entry name" value="Leucine-rich Repeat Variant"/>
    <property type="match status" value="2"/>
</dbReference>
<sequence>MSISSTPAAERTELELIEKVELRLALSDTTEKFENSLKTFLAPLLLKLASPYTSVRQAVFNTLKHVLSRLSNLKKLRLPVAALIIQAKCPSIPESADPKNVRLYSLLLASKGIDRMTVSEQKGLIPEVMKDISKMPRDTAARLFHILCKLLLKWDPPLKGSAQETEIKEFLKLGNAEDLEFILIYFTKFFLLKPAKPNAQAGIIPRGYTSPGLSSEDVSFFTYEAGISFTGEQMYEFKNAIFKFACNGLVDDDNKLIRFLSVACTDESSISDSAIQFLKRLQTPYEDKEFIDFLIELYTGNKTKGIPPVKHELQERILTILNNSIVATQDPEKILLICSIGLNSEYYKLKSFCLLFIRHVARNNGDKLVQKLESDGTSDYRTNIASLIRNNLHSEGWPKLQLGAATPQFNNTIIQRRLQYETLGDIIKKDFDMAKDLSYIEFLLDSLGGDLMEFSSSIQEGLLSTTCHLAELPASSKKKLKQILRKYLEDDYQLETETDDKNRIMTLRFISIKFTNAAFEFNDPEARYFNILGTSRNNRFDIIEEAVKGLHPHWFKINRAAINKQFIKTEDILGHNNQEVSFPSSEDMSTFIIKELESNKENLTAVLKSTLNSAIRFIKQCIIMESIRGKNTVVVTDEDWSIRIEKAVEVDPVVIGYVSDFIGTLTQPWYSDLLKLLSAEFVVNDSCNNNVAFSKYQDVVFGKTLLLLVKFTGSSVLMSMESLISDLYAYLDGTNIMTDEELEMCANILAIISISCANTATVNNIMSCLDHVETTEMSLRDMFANANILPRLYATNQSEMISEARVLALIKTISNNIMDHKSKKVLYRLMGEISKFGLLCSIPKEKREIIVKTSMDLLKPRLLNDEVTVELWAYLAIYANEYGLVEDFYNFLYETHTSKQVEYLFTAGETLSIIAGGWRSTVLTDQVDVGQYSKSVIEKLGSKFYHEENLTYVLRKVLNACDSSKPSLRKASCIWLLSLVQFLKQEPIIMQYSKEIHNKFMRFLADNDELIQDTASRGLSLIYEAGNVDLKEDMVKGLLRSFTNSANSMKMQAGSLDQETELFEQGTMNTGDGSISTYKDILNLASEVGDPSLVYKFMSLAKSSSLWSSRKGIAFGLGAIMSKSSLESMLLEDRETATKLIPKLYRYKFDPYSTVARSMTDIWNSLISDSSNVISKYFDEILDELLKGMSDKEWRVREASTNGLLNLVQTQPNEKFADKILDIWTMGFRTMDDIKESVREAGVKFTTVLGKILARSIDVGKGVSAERSKSILETILPFFLGTKGINSDADDVRKFALTTLIELVKNTGNSIKPFAPKLVYEFTVLFSSIEPQVINYLSLNATNYNVDSKVIDMHRKNGITGSPLFETVEKLILHSDEKNLIDFVDYSMKAVKNSVGLPSKVASAQVLVLLSKRFVIELAPYSGKLLKLCLVMLNDRNEAVSHSFASTFGYMYKIASVEKAAKYGHKLVEKYFDIDGNTTYEATKEMVGVAIESILDHAPTQFENVANIFMPLIFVASNDVSKKNAELFSKIWTDASATGSGTIKLYLDEILSILSKYITSNNFEVRKTCAKSILIISEKMDKSISATQRDLLFKLSIKSLEGRTWDGKEMMVEALCSLVSIFKDEIIVNPPLKQSLDMCLKVEISRSNKTYVKKIILFYANYLSLFKDENGDIEQLLKIITEIVQDLGSNNNDVTDSNSIDNKVSKQNEISKKSSKKNIETEESILKLIEAVVPFAKIDKDNINFNVSNLNKMVDLVSQSFDNEYYIYSWRTQLQVCKMGLELLNEFSGQNSVGIETAINKYWELIAGNNTSKETIENVKFQVILFAKCLVQNIPNMRPLVEETLRNMTNLDSNPRLMLEIKNNGF</sequence>
<dbReference type="PANTHER" id="PTHR23346">
    <property type="entry name" value="TRANSLATIONAL ACTIVATOR GCN1-RELATED"/>
    <property type="match status" value="1"/>
</dbReference>
<feature type="domain" description="Proteasome component Ecm29 N-terminal" evidence="5">
    <location>
        <begin position="17"/>
        <end position="533"/>
    </location>
</feature>
<dbReference type="GO" id="GO:0005737">
    <property type="term" value="C:cytoplasm"/>
    <property type="evidence" value="ECO:0007669"/>
    <property type="project" value="UniProtKB-SubCell"/>
</dbReference>
<comment type="subcellular location">
    <subcellularLocation>
        <location evidence="1">Cytoplasm</location>
    </subcellularLocation>
</comment>
<evidence type="ECO:0000313" key="8">
    <source>
        <dbReference type="Proteomes" id="UP000750334"/>
    </source>
</evidence>
<dbReference type="Pfam" id="PF12755">
    <property type="entry name" value="Vac14_Fab1_bd"/>
    <property type="match status" value="1"/>
</dbReference>
<dbReference type="InterPro" id="IPR016024">
    <property type="entry name" value="ARM-type_fold"/>
</dbReference>
<proteinExistence type="predicted"/>
<dbReference type="GO" id="GO:0043248">
    <property type="term" value="P:proteasome assembly"/>
    <property type="evidence" value="ECO:0007669"/>
    <property type="project" value="InterPro"/>
</dbReference>
<dbReference type="Pfam" id="PF13001">
    <property type="entry name" value="ECM29_N"/>
    <property type="match status" value="1"/>
</dbReference>